<dbReference type="Pfam" id="PF04434">
    <property type="entry name" value="SWIM"/>
    <property type="match status" value="1"/>
</dbReference>
<keyword evidence="1" id="KW-0863">Zinc-finger</keyword>
<gene>
    <name evidence="4" type="ORF">E4P82_09340</name>
</gene>
<evidence type="ECO:0000256" key="1">
    <source>
        <dbReference type="PROSITE-ProRule" id="PRU00325"/>
    </source>
</evidence>
<comment type="caution">
    <text evidence="4">The sequence shown here is derived from an EMBL/GenBank/DDBJ whole genome shotgun (WGS) entry which is preliminary data.</text>
</comment>
<name>A0ABX1TJ13_9GAMM</name>
<sequence length="442" mass="49543">MLLLTTEQVIALAPDAASVKAARGLARPGKWPTVGQNDQALWGECKGSALYQVCVDPTEPAFKCTCPSRKFPCKHALGLLLFAATQPDVVSVGEPPVWLSEWLAKREQTARRKAARAGADSDLDPEQQAKRAAAKDKRVAERQRKVEIGLEELERWLRDLVRQGLAHAQQQSARYWDGMAERLWDAQARGLANWLRELASIPASGEGWGERLLAQLGSLYLLLEGHRRLDVLPEPLRADIRSRIGWSWQEADLPADAWLRDRWLLVGQRGYEEEQMRVRRSWLWSRHHDRLALVLDFAHQSQPMPPMAAPGSWLEAELGFFPSEYPQRALLRHAVAVEDQEMPTGLADGAALLDRYAAALARQPWLAVLPAAVAEALPVRRESDTWFLRDAAAKLLPCHPGFIETWRLLACSGGSPLTVFGEWNGQQFWPLSSWSDGQLTAF</sequence>
<dbReference type="InterPro" id="IPR007527">
    <property type="entry name" value="Znf_SWIM"/>
</dbReference>
<feature type="domain" description="SWIM-type" evidence="3">
    <location>
        <begin position="51"/>
        <end position="84"/>
    </location>
</feature>
<evidence type="ECO:0000313" key="5">
    <source>
        <dbReference type="Proteomes" id="UP000760480"/>
    </source>
</evidence>
<keyword evidence="1" id="KW-0862">Zinc</keyword>
<dbReference type="EMBL" id="SPMZ01000025">
    <property type="protein sequence ID" value="NMQ19377.1"/>
    <property type="molecule type" value="Genomic_DNA"/>
</dbReference>
<organism evidence="4 5">
    <name type="scientific">Candidatus Competibacter phosphatis</name>
    <dbReference type="NCBI Taxonomy" id="221280"/>
    <lineage>
        <taxon>Bacteria</taxon>
        <taxon>Pseudomonadati</taxon>
        <taxon>Pseudomonadota</taxon>
        <taxon>Gammaproteobacteria</taxon>
        <taxon>Candidatus Competibacteraceae</taxon>
        <taxon>Candidatus Competibacter</taxon>
    </lineage>
</organism>
<keyword evidence="1" id="KW-0479">Metal-binding</keyword>
<evidence type="ECO:0000313" key="4">
    <source>
        <dbReference type="EMBL" id="NMQ19377.1"/>
    </source>
</evidence>
<protein>
    <submittedName>
        <fullName evidence="4">SWIM zinc finger family protein</fullName>
    </submittedName>
</protein>
<reference evidence="4 5" key="1">
    <citation type="submission" date="2019-03" db="EMBL/GenBank/DDBJ databases">
        <title>Metabolic reconstructions from genomes of highly enriched 'Candidatus Accumulibacter' and 'Candidatus Competibacter' bioreactor populations.</title>
        <authorList>
            <person name="Annavajhala M.K."/>
            <person name="Welles L."/>
            <person name="Abbas B."/>
            <person name="Sorokin D."/>
            <person name="Park H."/>
            <person name="Van Loosdrecht M."/>
            <person name="Chandran K."/>
        </authorList>
    </citation>
    <scope>NUCLEOTIDE SEQUENCE [LARGE SCALE GENOMIC DNA]</scope>
    <source>
        <strain evidence="4 5">SBR_G</strain>
    </source>
</reference>
<feature type="region of interest" description="Disordered" evidence="2">
    <location>
        <begin position="113"/>
        <end position="137"/>
    </location>
</feature>
<feature type="compositionally biased region" description="Basic and acidic residues" evidence="2">
    <location>
        <begin position="127"/>
        <end position="137"/>
    </location>
</feature>
<keyword evidence="5" id="KW-1185">Reference proteome</keyword>
<accession>A0ABX1TJ13</accession>
<evidence type="ECO:0000259" key="3">
    <source>
        <dbReference type="PROSITE" id="PS50966"/>
    </source>
</evidence>
<dbReference type="RefSeq" id="WP_169248635.1">
    <property type="nucleotide sequence ID" value="NZ_SPMZ01000025.1"/>
</dbReference>
<proteinExistence type="predicted"/>
<dbReference type="Proteomes" id="UP000760480">
    <property type="component" value="Unassembled WGS sequence"/>
</dbReference>
<dbReference type="PROSITE" id="PS50966">
    <property type="entry name" value="ZF_SWIM"/>
    <property type="match status" value="1"/>
</dbReference>
<evidence type="ECO:0000256" key="2">
    <source>
        <dbReference type="SAM" id="MobiDB-lite"/>
    </source>
</evidence>